<evidence type="ECO:0000313" key="10">
    <source>
        <dbReference type="Proteomes" id="UP000249396"/>
    </source>
</evidence>
<evidence type="ECO:0000256" key="8">
    <source>
        <dbReference type="SAM" id="MobiDB-lite"/>
    </source>
</evidence>
<dbReference type="HAMAP" id="MF_00599">
    <property type="entry name" value="FtsB"/>
    <property type="match status" value="1"/>
</dbReference>
<evidence type="ECO:0000256" key="1">
    <source>
        <dbReference type="ARBA" id="ARBA00022475"/>
    </source>
</evidence>
<feature type="compositionally biased region" description="Basic and acidic residues" evidence="8">
    <location>
        <begin position="176"/>
        <end position="196"/>
    </location>
</feature>
<evidence type="ECO:0000256" key="2">
    <source>
        <dbReference type="ARBA" id="ARBA00022618"/>
    </source>
</evidence>
<keyword evidence="3 7" id="KW-0812">Transmembrane</keyword>
<dbReference type="PANTHER" id="PTHR37485">
    <property type="entry name" value="CELL DIVISION PROTEIN FTSB"/>
    <property type="match status" value="1"/>
</dbReference>
<keyword evidence="2 7" id="KW-0132">Cell division</keyword>
<dbReference type="Pfam" id="PF04977">
    <property type="entry name" value="DivIC"/>
    <property type="match status" value="1"/>
</dbReference>
<comment type="function">
    <text evidence="7">Essential cell division protein. May link together the upstream cell division proteins, which are predominantly cytoplasmic, with the downstream cell division proteins, which are predominantly periplasmic.</text>
</comment>
<dbReference type="AlphaFoldDB" id="A0A2W4QVV9"/>
<dbReference type="InterPro" id="IPR023081">
    <property type="entry name" value="Cell_div_FtsB"/>
</dbReference>
<dbReference type="NCBIfam" id="NF002058">
    <property type="entry name" value="PRK00888.1"/>
    <property type="match status" value="1"/>
</dbReference>
<dbReference type="GO" id="GO:0005886">
    <property type="term" value="C:plasma membrane"/>
    <property type="evidence" value="ECO:0007669"/>
    <property type="project" value="UniProtKB-SubCell"/>
</dbReference>
<protein>
    <recommendedName>
        <fullName evidence="7">Cell division protein FtsB</fullName>
    </recommendedName>
</protein>
<keyword evidence="7" id="KW-0175">Coiled coil</keyword>
<keyword evidence="7" id="KW-0997">Cell inner membrane</keyword>
<evidence type="ECO:0000256" key="4">
    <source>
        <dbReference type="ARBA" id="ARBA00022989"/>
    </source>
</evidence>
<dbReference type="PANTHER" id="PTHR37485:SF1">
    <property type="entry name" value="CELL DIVISION PROTEIN FTSB"/>
    <property type="match status" value="1"/>
</dbReference>
<feature type="topological domain" description="Cytoplasmic" evidence="7">
    <location>
        <begin position="1"/>
        <end position="3"/>
    </location>
</feature>
<keyword evidence="5 7" id="KW-0472">Membrane</keyword>
<gene>
    <name evidence="7" type="primary">ftsB</name>
    <name evidence="9" type="ORF">DM484_21645</name>
</gene>
<keyword evidence="6 7" id="KW-0131">Cell cycle</keyword>
<organism evidence="9 10">
    <name type="scientific">Candidatus Methylumidiphilus alinenensis</name>
    <dbReference type="NCBI Taxonomy" id="2202197"/>
    <lineage>
        <taxon>Bacteria</taxon>
        <taxon>Pseudomonadati</taxon>
        <taxon>Pseudomonadota</taxon>
        <taxon>Gammaproteobacteria</taxon>
        <taxon>Methylococcales</taxon>
        <taxon>Candidatus Methylumidiphilus</taxon>
    </lineage>
</organism>
<feature type="compositionally biased region" description="Polar residues" evidence="8">
    <location>
        <begin position="149"/>
        <end position="160"/>
    </location>
</feature>
<accession>A0A2W4QVV9</accession>
<dbReference type="Proteomes" id="UP000249396">
    <property type="component" value="Unassembled WGS sequence"/>
</dbReference>
<dbReference type="GO" id="GO:0030428">
    <property type="term" value="C:cell septum"/>
    <property type="evidence" value="ECO:0007669"/>
    <property type="project" value="TreeGrafter"/>
</dbReference>
<dbReference type="InterPro" id="IPR007060">
    <property type="entry name" value="FtsL/DivIC"/>
</dbReference>
<comment type="similarity">
    <text evidence="7">Belongs to the FtsB family.</text>
</comment>
<evidence type="ECO:0000256" key="6">
    <source>
        <dbReference type="ARBA" id="ARBA00023306"/>
    </source>
</evidence>
<feature type="topological domain" description="Periplasmic" evidence="7">
    <location>
        <begin position="22"/>
        <end position="196"/>
    </location>
</feature>
<feature type="coiled-coil region" evidence="7">
    <location>
        <begin position="36"/>
        <end position="70"/>
    </location>
</feature>
<proteinExistence type="inferred from homology"/>
<name>A0A2W4QVV9_9GAMM</name>
<evidence type="ECO:0000256" key="7">
    <source>
        <dbReference type="HAMAP-Rule" id="MF_00599"/>
    </source>
</evidence>
<evidence type="ECO:0000256" key="5">
    <source>
        <dbReference type="ARBA" id="ARBA00023136"/>
    </source>
</evidence>
<reference evidence="9 10" key="1">
    <citation type="journal article" date="2018" name="Aquat. Microb. Ecol.">
        <title>Gammaproteobacterial methanotrophs dominate.</title>
        <authorList>
            <person name="Rissanen A.J."/>
            <person name="Saarenheimo J."/>
            <person name="Tiirola M."/>
            <person name="Peura S."/>
            <person name="Aalto S.L."/>
            <person name="Karvinen A."/>
            <person name="Nykanen H."/>
        </authorList>
    </citation>
    <scope>NUCLEOTIDE SEQUENCE [LARGE SCALE GENOMIC DNA]</scope>
    <source>
        <strain evidence="9">AMbin10</strain>
    </source>
</reference>
<feature type="compositionally biased region" description="Basic and acidic residues" evidence="8">
    <location>
        <begin position="105"/>
        <end position="120"/>
    </location>
</feature>
<feature type="region of interest" description="Disordered" evidence="8">
    <location>
        <begin position="91"/>
        <end position="196"/>
    </location>
</feature>
<dbReference type="GO" id="GO:0043093">
    <property type="term" value="P:FtsZ-dependent cytokinesis"/>
    <property type="evidence" value="ECO:0007669"/>
    <property type="project" value="UniProtKB-UniRule"/>
</dbReference>
<sequence length="196" mass="21973">MKKVTAFLLLLIGLLQYKLWYGEGNVRELRHLNDRIAELRQEGAMRRERNAALEAEVMDLKHGLDAVEERARHELGMIMVGEEFVQVIDPQHEPEPSASPSPEKPAVKDESPDAAKNSKKEKTHQKQKNHLADTPKPAVSKPPAKKTVSETTGKPSNQQMESKKTHPKPKAVPKPIKAEPLRPEPAPDKSPDEVEQ</sequence>
<feature type="compositionally biased region" description="Low complexity" evidence="8">
    <location>
        <begin position="134"/>
        <end position="146"/>
    </location>
</feature>
<comment type="subcellular location">
    <subcellularLocation>
        <location evidence="7">Cell inner membrane</location>
        <topology evidence="7">Single-pass type II membrane protein</topology>
    </subcellularLocation>
    <text evidence="7">Localizes to the division septum.</text>
</comment>
<dbReference type="GO" id="GO:0032153">
    <property type="term" value="C:cell division site"/>
    <property type="evidence" value="ECO:0007669"/>
    <property type="project" value="UniProtKB-UniRule"/>
</dbReference>
<comment type="caution">
    <text evidence="9">The sequence shown here is derived from an EMBL/GenBank/DDBJ whole genome shotgun (WGS) entry which is preliminary data.</text>
</comment>
<keyword evidence="1 7" id="KW-1003">Cell membrane</keyword>
<comment type="subunit">
    <text evidence="7">Part of a complex composed of FtsB, FtsL and FtsQ.</text>
</comment>
<keyword evidence="4 7" id="KW-1133">Transmembrane helix</keyword>
<evidence type="ECO:0000313" key="9">
    <source>
        <dbReference type="EMBL" id="PZN74289.1"/>
    </source>
</evidence>
<dbReference type="EMBL" id="QJPH01000433">
    <property type="protein sequence ID" value="PZN74289.1"/>
    <property type="molecule type" value="Genomic_DNA"/>
</dbReference>
<evidence type="ECO:0000256" key="3">
    <source>
        <dbReference type="ARBA" id="ARBA00022692"/>
    </source>
</evidence>